<evidence type="ECO:0000256" key="1">
    <source>
        <dbReference type="SAM" id="SignalP"/>
    </source>
</evidence>
<feature type="signal peptide" evidence="1">
    <location>
        <begin position="1"/>
        <end position="21"/>
    </location>
</feature>
<feature type="chain" id="PRO_5036811668" evidence="1">
    <location>
        <begin position="22"/>
        <end position="155"/>
    </location>
</feature>
<keyword evidence="2" id="KW-1185">Reference proteome</keyword>
<accession>A0A914CXM2</accession>
<evidence type="ECO:0000313" key="3">
    <source>
        <dbReference type="WBParaSite" id="ACRNAN_scaffold1599.g16851.t1"/>
    </source>
</evidence>
<proteinExistence type="predicted"/>
<dbReference type="AlphaFoldDB" id="A0A914CXM2"/>
<organism evidence="2 3">
    <name type="scientific">Acrobeloides nanus</name>
    <dbReference type="NCBI Taxonomy" id="290746"/>
    <lineage>
        <taxon>Eukaryota</taxon>
        <taxon>Metazoa</taxon>
        <taxon>Ecdysozoa</taxon>
        <taxon>Nematoda</taxon>
        <taxon>Chromadorea</taxon>
        <taxon>Rhabditida</taxon>
        <taxon>Tylenchina</taxon>
        <taxon>Cephalobomorpha</taxon>
        <taxon>Cephaloboidea</taxon>
        <taxon>Cephalobidae</taxon>
        <taxon>Acrobeloides</taxon>
    </lineage>
</organism>
<protein>
    <submittedName>
        <fullName evidence="3">Uncharacterized protein</fullName>
    </submittedName>
</protein>
<keyword evidence="1" id="KW-0732">Signal</keyword>
<reference evidence="3" key="1">
    <citation type="submission" date="2022-11" db="UniProtKB">
        <authorList>
            <consortium name="WormBaseParasite"/>
        </authorList>
    </citation>
    <scope>IDENTIFICATION</scope>
</reference>
<dbReference type="Proteomes" id="UP000887540">
    <property type="component" value="Unplaced"/>
</dbReference>
<dbReference type="WBParaSite" id="ACRNAN_scaffold1599.g16851.t1">
    <property type="protein sequence ID" value="ACRNAN_scaffold1599.g16851.t1"/>
    <property type="gene ID" value="ACRNAN_scaffold1599.g16851"/>
</dbReference>
<evidence type="ECO:0000313" key="2">
    <source>
        <dbReference type="Proteomes" id="UP000887540"/>
    </source>
</evidence>
<name>A0A914CXM2_9BILA</name>
<sequence length="155" mass="16466">MKSMLILTVSLLVIFVEKGEFSNLRCLPNIPLSIDGTLDITGDILAKGSLLLNGDFVRNPNNVNQGLLDLAGSISVNTSNSPDDSSVRVATSTAQAIVRKYDGPTSYRTIVKITGPADLTQTVLLINNGVKHEQLTINGVVPGYALVESLIGQLC</sequence>